<dbReference type="PANTHER" id="PTHR38104:SF1">
    <property type="entry name" value="ANTI-SIGMA-E FACTOR RSEA"/>
    <property type="match status" value="1"/>
</dbReference>
<dbReference type="InterPro" id="IPR005572">
    <property type="entry name" value="Anti-sigma_E_RseA_N"/>
</dbReference>
<protein>
    <submittedName>
        <fullName evidence="2">Sigma-E factor negative regulatory protein</fullName>
    </submittedName>
</protein>
<evidence type="ECO:0000313" key="3">
    <source>
        <dbReference type="Proteomes" id="UP000321248"/>
    </source>
</evidence>
<dbReference type="PANTHER" id="PTHR38104">
    <property type="match status" value="1"/>
</dbReference>
<evidence type="ECO:0000259" key="1">
    <source>
        <dbReference type="Pfam" id="PF03872"/>
    </source>
</evidence>
<dbReference type="Proteomes" id="UP000321248">
    <property type="component" value="Unassembled WGS sequence"/>
</dbReference>
<comment type="caution">
    <text evidence="2">The sequence shown here is derived from an EMBL/GenBank/DDBJ whole genome shotgun (WGS) entry which is preliminary data.</text>
</comment>
<gene>
    <name evidence="2" type="ORF">FU658_01880</name>
</gene>
<dbReference type="OrthoDB" id="5298512at2"/>
<evidence type="ECO:0000313" key="2">
    <source>
        <dbReference type="EMBL" id="TXK65869.1"/>
    </source>
</evidence>
<dbReference type="Gene3D" id="1.10.10.880">
    <property type="entry name" value="Anti sigma-E protein RseA, N-terminal domain"/>
    <property type="match status" value="1"/>
</dbReference>
<feature type="domain" description="Anti sigma-E protein RseA N-terminal" evidence="1">
    <location>
        <begin position="15"/>
        <end position="83"/>
    </location>
</feature>
<dbReference type="CDD" id="cd16328">
    <property type="entry name" value="RseA_N"/>
    <property type="match status" value="1"/>
</dbReference>
<dbReference type="GO" id="GO:0016989">
    <property type="term" value="F:sigma factor antagonist activity"/>
    <property type="evidence" value="ECO:0007669"/>
    <property type="project" value="InterPro"/>
</dbReference>
<dbReference type="InterPro" id="IPR036147">
    <property type="entry name" value="Anti-sigma_E_RseA_N_sf"/>
</dbReference>
<dbReference type="Pfam" id="PF03872">
    <property type="entry name" value="RseA_N"/>
    <property type="match status" value="1"/>
</dbReference>
<reference evidence="2 3" key="1">
    <citation type="submission" date="2019-08" db="EMBL/GenBank/DDBJ databases">
        <authorList>
            <person name="Karlyshev A.V."/>
        </authorList>
    </citation>
    <scope>NUCLEOTIDE SEQUENCE [LARGE SCALE GENOMIC DNA]</scope>
    <source>
        <strain evidence="2 3">Alg18-2.2</strain>
    </source>
</reference>
<dbReference type="SUPFAM" id="SSF89069">
    <property type="entry name" value="N-terminal, cytoplasmic domain of anti-sigmaE factor RseA"/>
    <property type="match status" value="1"/>
</dbReference>
<sequence>MSKPSTHAIDPELGEQLSALMDGELDAERSRFLLRRLEGDPALRAAWERWQLVSGSLKGRLALQVDAGFLARVRDGIEAGRHADEPMAEVGEDGAGHAPAPAPAAVWLRWAAGGAIAASVAVVAVMATQPQAPVAEPGQGLVEATPAEPYIVAPSPLSEADLRPRLRAPAQAVSVQQRGPLLQAQGGMQTIDPRVPAYLVIVDGRLQGGGLGDFMPYVEAAEGRQQAVPVELETH</sequence>
<proteinExistence type="predicted"/>
<dbReference type="InterPro" id="IPR052383">
    <property type="entry name" value="Anti-sigma-E_RseA-like"/>
</dbReference>
<accession>A0A5C8KVQ7</accession>
<organism evidence="2 3">
    <name type="scientific">Alkalisalibacterium limincola</name>
    <dbReference type="NCBI Taxonomy" id="2699169"/>
    <lineage>
        <taxon>Bacteria</taxon>
        <taxon>Pseudomonadati</taxon>
        <taxon>Pseudomonadota</taxon>
        <taxon>Gammaproteobacteria</taxon>
        <taxon>Lysobacterales</taxon>
        <taxon>Lysobacteraceae</taxon>
        <taxon>Alkalisalibacterium</taxon>
    </lineage>
</organism>
<name>A0A5C8KVQ7_9GAMM</name>
<dbReference type="RefSeq" id="WP_147890542.1">
    <property type="nucleotide sequence ID" value="NZ_VRTS01000001.1"/>
</dbReference>
<keyword evidence="3" id="KW-1185">Reference proteome</keyword>
<dbReference type="AlphaFoldDB" id="A0A5C8KVQ7"/>
<dbReference type="EMBL" id="VRTS01000001">
    <property type="protein sequence ID" value="TXK65869.1"/>
    <property type="molecule type" value="Genomic_DNA"/>
</dbReference>